<dbReference type="Gene3D" id="3.80.10.10">
    <property type="entry name" value="Ribonuclease Inhibitor"/>
    <property type="match status" value="2"/>
</dbReference>
<keyword evidence="18 27" id="KW-1133">Transmembrane helix</keyword>
<dbReference type="InterPro" id="IPR046959">
    <property type="entry name" value="PRK1-6/SRF4-like"/>
</dbReference>
<evidence type="ECO:0000256" key="10">
    <source>
        <dbReference type="ARBA" id="ARBA00022679"/>
    </source>
</evidence>
<evidence type="ECO:0000256" key="9">
    <source>
        <dbReference type="ARBA" id="ARBA00022614"/>
    </source>
</evidence>
<evidence type="ECO:0000256" key="16">
    <source>
        <dbReference type="ARBA" id="ARBA00022821"/>
    </source>
</evidence>
<evidence type="ECO:0000256" key="13">
    <source>
        <dbReference type="ARBA" id="ARBA00022737"/>
    </source>
</evidence>
<evidence type="ECO:0000256" key="5">
    <source>
        <dbReference type="ARBA" id="ARBA00012513"/>
    </source>
</evidence>
<feature type="signal peptide" evidence="28">
    <location>
        <begin position="1"/>
        <end position="26"/>
    </location>
</feature>
<evidence type="ECO:0000256" key="26">
    <source>
        <dbReference type="SAM" id="MobiDB-lite"/>
    </source>
</evidence>
<dbReference type="GO" id="GO:0006952">
    <property type="term" value="P:defense response"/>
    <property type="evidence" value="ECO:0007669"/>
    <property type="project" value="UniProtKB-KW"/>
</dbReference>
<evidence type="ECO:0000256" key="6">
    <source>
        <dbReference type="ARBA" id="ARBA00022512"/>
    </source>
</evidence>
<keyword evidence="22" id="KW-0325">Glycoprotein</keyword>
<comment type="similarity">
    <text evidence="23">Belongs to the polygalacturonase-inhibiting protein family.</text>
</comment>
<dbReference type="Pfam" id="PF08263">
    <property type="entry name" value="LRRNT_2"/>
    <property type="match status" value="1"/>
</dbReference>
<evidence type="ECO:0000256" key="2">
    <source>
        <dbReference type="ARBA" id="ARBA00004170"/>
    </source>
</evidence>
<evidence type="ECO:0000256" key="28">
    <source>
        <dbReference type="SAM" id="SignalP"/>
    </source>
</evidence>
<keyword evidence="19 27" id="KW-0472">Membrane</keyword>
<dbReference type="FunFam" id="3.80.10.10:FF:000400">
    <property type="entry name" value="Nuclear pore complex protein NUP107"/>
    <property type="match status" value="1"/>
</dbReference>
<dbReference type="FunFam" id="1.10.510.10:FF:000480">
    <property type="entry name" value="Pollen receptor-like kinase 1"/>
    <property type="match status" value="1"/>
</dbReference>
<keyword evidence="7" id="KW-0964">Secreted</keyword>
<dbReference type="PANTHER" id="PTHR48007">
    <property type="entry name" value="LEUCINE-RICH REPEAT RECEPTOR-LIKE PROTEIN KINASE PXC1"/>
    <property type="match status" value="1"/>
</dbReference>
<name>A0A0L9TGF6_PHAAN</name>
<evidence type="ECO:0000256" key="20">
    <source>
        <dbReference type="ARBA" id="ARBA00023157"/>
    </source>
</evidence>
<keyword evidence="16" id="KW-0611">Plant defense</keyword>
<dbReference type="EC" id="2.7.11.1" evidence="5"/>
<dbReference type="SUPFAM" id="SSF52058">
    <property type="entry name" value="L domain-like"/>
    <property type="match status" value="1"/>
</dbReference>
<comment type="catalytic activity">
    <reaction evidence="24">
        <text>L-threonyl-[protein] + ATP = O-phospho-L-threonyl-[protein] + ADP + H(+)</text>
        <dbReference type="Rhea" id="RHEA:46608"/>
        <dbReference type="Rhea" id="RHEA-COMP:11060"/>
        <dbReference type="Rhea" id="RHEA-COMP:11605"/>
        <dbReference type="ChEBI" id="CHEBI:15378"/>
        <dbReference type="ChEBI" id="CHEBI:30013"/>
        <dbReference type="ChEBI" id="CHEBI:30616"/>
        <dbReference type="ChEBI" id="CHEBI:61977"/>
        <dbReference type="ChEBI" id="CHEBI:456216"/>
        <dbReference type="EC" id="2.7.11.1"/>
    </reaction>
</comment>
<dbReference type="Pfam" id="PF07714">
    <property type="entry name" value="PK_Tyr_Ser-Thr"/>
    <property type="match status" value="1"/>
</dbReference>
<keyword evidence="6" id="KW-0134">Cell wall</keyword>
<evidence type="ECO:0000256" key="23">
    <source>
        <dbReference type="ARBA" id="ARBA00038043"/>
    </source>
</evidence>
<evidence type="ECO:0000313" key="30">
    <source>
        <dbReference type="EMBL" id="KOM29566.1"/>
    </source>
</evidence>
<keyword evidence="15" id="KW-0418">Kinase</keyword>
<feature type="compositionally biased region" description="Basic and acidic residues" evidence="26">
    <location>
        <begin position="287"/>
        <end position="297"/>
    </location>
</feature>
<evidence type="ECO:0000256" key="4">
    <source>
        <dbReference type="ARBA" id="ARBA00008684"/>
    </source>
</evidence>
<sequence length="630" mass="70237">MALSGRHCCIIFIVFELASFFPLSYAASDLELLLKMKESLENYGSSLDSWNSTTPPCTDGHANWRGILCYEGKVWGVKLENMGLQGLIDIDSLKALPYLRTLSFMNNSLEGPWPEIHNLVGLKSIYLSNNKFSGEIPYRAFEGLKWLKKVYLSNNQFSGYVPTSLTVLPRLIELRLDGNEFTGAIPRFHPLNRLRLFNVANNQLQGQIPSTVNRMPASSFAGNERLCGAPLESCTSKPSTASVVGAVVVVCLAVLVIGIVVLMIHKKQNGACAAKLGNPPSSIGKGRLRDVGDESRRSAGSMSSTDTRKAEHLRLSFLRDDREMFDLQELLRASAEILGSGCFSSSYKAALVNGPTIVVKRFKQMNNVGKEEFQEHMRRLGRLSHPNLLPPVAYYYRREEKLVVTDYVRNGSLAVRLHGHQSLGEPSLEWPIRLKIVKGIAKGLEYLYRDMPSLIAPHGNLKSSNVLLSESFEPLLTDYGLVPMINQELAQDIMVIYKSPEYLQQGRITKKTDVWCLGILILEILTGKFPANFLQKGKGSEVSLASWVDSVVPEEWTNAVFDQEMGTTKNSEGEMEKLLKIALNCCEADVDKRWDLKEAVEKILEVKERDGDQEIFLTSYASDAELISST</sequence>
<dbReference type="AlphaFoldDB" id="A0A0L9TGF6"/>
<dbReference type="InterPro" id="IPR013210">
    <property type="entry name" value="LRR_N_plant-typ"/>
</dbReference>
<dbReference type="SUPFAM" id="SSF56112">
    <property type="entry name" value="Protein kinase-like (PK-like)"/>
    <property type="match status" value="1"/>
</dbReference>
<evidence type="ECO:0000256" key="21">
    <source>
        <dbReference type="ARBA" id="ARBA00023170"/>
    </source>
</evidence>
<keyword evidence="8" id="KW-0597">Phosphoprotein</keyword>
<dbReference type="Gene3D" id="3.30.200.20">
    <property type="entry name" value="Phosphorylase Kinase, domain 1"/>
    <property type="match status" value="1"/>
</dbReference>
<organism evidence="30 31">
    <name type="scientific">Phaseolus angularis</name>
    <name type="common">Azuki bean</name>
    <name type="synonym">Vigna angularis</name>
    <dbReference type="NCBI Taxonomy" id="3914"/>
    <lineage>
        <taxon>Eukaryota</taxon>
        <taxon>Viridiplantae</taxon>
        <taxon>Streptophyta</taxon>
        <taxon>Embryophyta</taxon>
        <taxon>Tracheophyta</taxon>
        <taxon>Spermatophyta</taxon>
        <taxon>Magnoliopsida</taxon>
        <taxon>eudicotyledons</taxon>
        <taxon>Gunneridae</taxon>
        <taxon>Pentapetalae</taxon>
        <taxon>rosids</taxon>
        <taxon>fabids</taxon>
        <taxon>Fabales</taxon>
        <taxon>Fabaceae</taxon>
        <taxon>Papilionoideae</taxon>
        <taxon>50 kb inversion clade</taxon>
        <taxon>NPAAA clade</taxon>
        <taxon>indigoferoid/millettioid clade</taxon>
        <taxon>Phaseoleae</taxon>
        <taxon>Vigna</taxon>
    </lineage>
</organism>
<evidence type="ECO:0000256" key="22">
    <source>
        <dbReference type="ARBA" id="ARBA00023180"/>
    </source>
</evidence>
<dbReference type="InterPro" id="IPR001611">
    <property type="entry name" value="Leu-rich_rpt"/>
</dbReference>
<evidence type="ECO:0000256" key="24">
    <source>
        <dbReference type="ARBA" id="ARBA00047899"/>
    </source>
</evidence>
<evidence type="ECO:0000256" key="3">
    <source>
        <dbReference type="ARBA" id="ARBA00004191"/>
    </source>
</evidence>
<keyword evidence="9" id="KW-0433">Leucine-rich repeat</keyword>
<evidence type="ECO:0000313" key="31">
    <source>
        <dbReference type="Proteomes" id="UP000053144"/>
    </source>
</evidence>
<dbReference type="PROSITE" id="PS50011">
    <property type="entry name" value="PROTEIN_KINASE_DOM"/>
    <property type="match status" value="1"/>
</dbReference>
<dbReference type="FunFam" id="3.30.200.20:FF:000307">
    <property type="entry name" value="pollen receptor-like kinase 1"/>
    <property type="match status" value="1"/>
</dbReference>
<keyword evidence="14" id="KW-0547">Nucleotide-binding</keyword>
<feature type="chain" id="PRO_5005594655" description="non-specific serine/threonine protein kinase" evidence="28">
    <location>
        <begin position="27"/>
        <end position="630"/>
    </location>
</feature>
<evidence type="ECO:0000256" key="17">
    <source>
        <dbReference type="ARBA" id="ARBA00022840"/>
    </source>
</evidence>
<dbReference type="Gene3D" id="1.10.510.10">
    <property type="entry name" value="Transferase(Phosphotransferase) domain 1"/>
    <property type="match status" value="1"/>
</dbReference>
<evidence type="ECO:0000256" key="15">
    <source>
        <dbReference type="ARBA" id="ARBA00022777"/>
    </source>
</evidence>
<evidence type="ECO:0000256" key="14">
    <source>
        <dbReference type="ARBA" id="ARBA00022741"/>
    </source>
</evidence>
<dbReference type="PANTHER" id="PTHR48007:SF64">
    <property type="entry name" value="POLLEN RECEPTOR-LIKE KINASE 1"/>
    <property type="match status" value="1"/>
</dbReference>
<proteinExistence type="inferred from homology"/>
<keyword evidence="21" id="KW-0675">Receptor</keyword>
<dbReference type="OrthoDB" id="418615at2759"/>
<dbReference type="InterPro" id="IPR001245">
    <property type="entry name" value="Ser-Thr/Tyr_kinase_cat_dom"/>
</dbReference>
<comment type="subcellular location">
    <subcellularLocation>
        <location evidence="2">Membrane</location>
        <topology evidence="2">Peripheral membrane protein</topology>
    </subcellularLocation>
    <subcellularLocation>
        <location evidence="1">Membrane</location>
        <topology evidence="1">Single-pass membrane protein</topology>
    </subcellularLocation>
    <subcellularLocation>
        <location evidence="3">Secreted</location>
        <location evidence="3">Cell wall</location>
    </subcellularLocation>
</comment>
<dbReference type="KEGG" id="var:108322651"/>
<evidence type="ECO:0000256" key="11">
    <source>
        <dbReference type="ARBA" id="ARBA00022692"/>
    </source>
</evidence>
<comment type="similarity">
    <text evidence="4">Belongs to the protein kinase superfamily. Ser/Thr protein kinase family.</text>
</comment>
<evidence type="ECO:0000256" key="18">
    <source>
        <dbReference type="ARBA" id="ARBA00022989"/>
    </source>
</evidence>
<dbReference type="Gramene" id="KOM29566">
    <property type="protein sequence ID" value="KOM29566"/>
    <property type="gene ID" value="LR48_Vigan727s002500"/>
</dbReference>
<keyword evidence="10" id="KW-0808">Transferase</keyword>
<keyword evidence="12 28" id="KW-0732">Signal</keyword>
<evidence type="ECO:0000256" key="1">
    <source>
        <dbReference type="ARBA" id="ARBA00004167"/>
    </source>
</evidence>
<dbReference type="InterPro" id="IPR011009">
    <property type="entry name" value="Kinase-like_dom_sf"/>
</dbReference>
<evidence type="ECO:0000256" key="27">
    <source>
        <dbReference type="SAM" id="Phobius"/>
    </source>
</evidence>
<dbReference type="InterPro" id="IPR032675">
    <property type="entry name" value="LRR_dom_sf"/>
</dbReference>
<keyword evidence="20" id="KW-1015">Disulfide bond</keyword>
<comment type="catalytic activity">
    <reaction evidence="25">
        <text>L-seryl-[protein] + ATP = O-phospho-L-seryl-[protein] + ADP + H(+)</text>
        <dbReference type="Rhea" id="RHEA:17989"/>
        <dbReference type="Rhea" id="RHEA-COMP:9863"/>
        <dbReference type="Rhea" id="RHEA-COMP:11604"/>
        <dbReference type="ChEBI" id="CHEBI:15378"/>
        <dbReference type="ChEBI" id="CHEBI:29999"/>
        <dbReference type="ChEBI" id="CHEBI:30616"/>
        <dbReference type="ChEBI" id="CHEBI:83421"/>
        <dbReference type="ChEBI" id="CHEBI:456216"/>
        <dbReference type="EC" id="2.7.11.1"/>
    </reaction>
</comment>
<evidence type="ECO:0000259" key="29">
    <source>
        <dbReference type="PROSITE" id="PS50011"/>
    </source>
</evidence>
<protein>
    <recommendedName>
        <fullName evidence="5">non-specific serine/threonine protein kinase</fullName>
        <ecNumber evidence="5">2.7.11.1</ecNumber>
    </recommendedName>
</protein>
<dbReference type="Pfam" id="PF13855">
    <property type="entry name" value="LRR_8"/>
    <property type="match status" value="1"/>
</dbReference>
<dbReference type="EMBL" id="KQ258508">
    <property type="protein sequence ID" value="KOM29566.1"/>
    <property type="molecule type" value="Genomic_DNA"/>
</dbReference>
<evidence type="ECO:0000256" key="25">
    <source>
        <dbReference type="ARBA" id="ARBA00048679"/>
    </source>
</evidence>
<dbReference type="OMA" id="ELAQDIM"/>
<accession>A0A0L9TGF6</accession>
<evidence type="ECO:0000256" key="7">
    <source>
        <dbReference type="ARBA" id="ARBA00022525"/>
    </source>
</evidence>
<evidence type="ECO:0000256" key="19">
    <source>
        <dbReference type="ARBA" id="ARBA00023136"/>
    </source>
</evidence>
<dbReference type="InterPro" id="IPR000719">
    <property type="entry name" value="Prot_kinase_dom"/>
</dbReference>
<dbReference type="GO" id="GO:0004674">
    <property type="term" value="F:protein serine/threonine kinase activity"/>
    <property type="evidence" value="ECO:0007669"/>
    <property type="project" value="UniProtKB-EC"/>
</dbReference>
<feature type="transmembrane region" description="Helical" evidence="27">
    <location>
        <begin position="243"/>
        <end position="264"/>
    </location>
</feature>
<keyword evidence="13" id="KW-0677">Repeat</keyword>
<dbReference type="GO" id="GO:0016020">
    <property type="term" value="C:membrane"/>
    <property type="evidence" value="ECO:0007669"/>
    <property type="project" value="UniProtKB-SubCell"/>
</dbReference>
<dbReference type="GO" id="GO:0005524">
    <property type="term" value="F:ATP binding"/>
    <property type="evidence" value="ECO:0007669"/>
    <property type="project" value="UniProtKB-KW"/>
</dbReference>
<feature type="region of interest" description="Disordered" evidence="26">
    <location>
        <begin position="283"/>
        <end position="306"/>
    </location>
</feature>
<gene>
    <name evidence="30" type="ORF">LR48_Vigan727s002500</name>
</gene>
<evidence type="ECO:0000256" key="12">
    <source>
        <dbReference type="ARBA" id="ARBA00022729"/>
    </source>
</evidence>
<keyword evidence="11 27" id="KW-0812">Transmembrane</keyword>
<evidence type="ECO:0000256" key="8">
    <source>
        <dbReference type="ARBA" id="ARBA00022553"/>
    </source>
</evidence>
<dbReference type="Proteomes" id="UP000053144">
    <property type="component" value="Unassembled WGS sequence"/>
</dbReference>
<feature type="domain" description="Protein kinase" evidence="29">
    <location>
        <begin position="332"/>
        <end position="617"/>
    </location>
</feature>
<keyword evidence="17" id="KW-0067">ATP-binding</keyword>
<reference evidence="31" key="1">
    <citation type="journal article" date="2015" name="Proc. Natl. Acad. Sci. U.S.A.">
        <title>Genome sequencing of adzuki bean (Vigna angularis) provides insight into high starch and low fat accumulation and domestication.</title>
        <authorList>
            <person name="Yang K."/>
            <person name="Tian Z."/>
            <person name="Chen C."/>
            <person name="Luo L."/>
            <person name="Zhao B."/>
            <person name="Wang Z."/>
            <person name="Yu L."/>
            <person name="Li Y."/>
            <person name="Sun Y."/>
            <person name="Li W."/>
            <person name="Chen Y."/>
            <person name="Li Y."/>
            <person name="Zhang Y."/>
            <person name="Ai D."/>
            <person name="Zhao J."/>
            <person name="Shang C."/>
            <person name="Ma Y."/>
            <person name="Wu B."/>
            <person name="Wang M."/>
            <person name="Gao L."/>
            <person name="Sun D."/>
            <person name="Zhang P."/>
            <person name="Guo F."/>
            <person name="Wang W."/>
            <person name="Li Y."/>
            <person name="Wang J."/>
            <person name="Varshney R.K."/>
            <person name="Wang J."/>
            <person name="Ling H.Q."/>
            <person name="Wan P."/>
        </authorList>
    </citation>
    <scope>NUCLEOTIDE SEQUENCE</scope>
    <source>
        <strain evidence="31">cv. Jingnong 6</strain>
    </source>
</reference>